<evidence type="ECO:0000259" key="9">
    <source>
        <dbReference type="PROSITE" id="PS50850"/>
    </source>
</evidence>
<dbReference type="Pfam" id="PF07690">
    <property type="entry name" value="MFS_1"/>
    <property type="match status" value="1"/>
</dbReference>
<feature type="transmembrane region" description="Helical" evidence="8">
    <location>
        <begin position="337"/>
        <end position="356"/>
    </location>
</feature>
<dbReference type="Gene3D" id="1.20.1720.10">
    <property type="entry name" value="Multidrug resistance protein D"/>
    <property type="match status" value="1"/>
</dbReference>
<keyword evidence="6 8" id="KW-1133">Transmembrane helix</keyword>
<feature type="transmembrane region" description="Helical" evidence="8">
    <location>
        <begin position="307"/>
        <end position="325"/>
    </location>
</feature>
<dbReference type="InterPro" id="IPR004638">
    <property type="entry name" value="EmrB-like"/>
</dbReference>
<organism evidence="10 11">
    <name type="scientific">Levilactobacillus spicheri</name>
    <dbReference type="NCBI Taxonomy" id="216463"/>
    <lineage>
        <taxon>Bacteria</taxon>
        <taxon>Bacillati</taxon>
        <taxon>Bacillota</taxon>
        <taxon>Bacilli</taxon>
        <taxon>Lactobacillales</taxon>
        <taxon>Lactobacillaceae</taxon>
        <taxon>Levilactobacillus</taxon>
    </lineage>
</organism>
<dbReference type="AlphaFoldDB" id="A0A0F3RR60"/>
<evidence type="ECO:0000256" key="7">
    <source>
        <dbReference type="ARBA" id="ARBA00023136"/>
    </source>
</evidence>
<dbReference type="Gene3D" id="1.20.1250.20">
    <property type="entry name" value="MFS general substrate transporter like domains"/>
    <property type="match status" value="1"/>
</dbReference>
<comment type="similarity">
    <text evidence="2">Belongs to the major facilitator superfamily. EmrB family.</text>
</comment>
<feature type="transmembrane region" description="Helical" evidence="8">
    <location>
        <begin position="114"/>
        <end position="131"/>
    </location>
</feature>
<accession>A0A0F3RR60</accession>
<keyword evidence="3" id="KW-0813">Transport</keyword>
<feature type="transmembrane region" description="Helical" evidence="8">
    <location>
        <begin position="272"/>
        <end position="295"/>
    </location>
</feature>
<feature type="transmembrane region" description="Helical" evidence="8">
    <location>
        <begin position="143"/>
        <end position="167"/>
    </location>
</feature>
<dbReference type="InterPro" id="IPR011701">
    <property type="entry name" value="MFS"/>
</dbReference>
<dbReference type="PROSITE" id="PS50850">
    <property type="entry name" value="MFS"/>
    <property type="match status" value="1"/>
</dbReference>
<feature type="transmembrane region" description="Helical" evidence="8">
    <location>
        <begin position="206"/>
        <end position="225"/>
    </location>
</feature>
<dbReference type="PRINTS" id="PR01036">
    <property type="entry name" value="TCRTETB"/>
</dbReference>
<keyword evidence="5 8" id="KW-0812">Transmembrane</keyword>
<comment type="subcellular location">
    <subcellularLocation>
        <location evidence="1">Cell membrane</location>
        <topology evidence="1">Multi-pass membrane protein</topology>
    </subcellularLocation>
</comment>
<evidence type="ECO:0000256" key="6">
    <source>
        <dbReference type="ARBA" id="ARBA00022989"/>
    </source>
</evidence>
<protein>
    <submittedName>
        <fullName evidence="10">Multidrug MFS transporter</fullName>
    </submittedName>
</protein>
<feature type="transmembrane region" description="Helical" evidence="8">
    <location>
        <begin position="85"/>
        <end position="108"/>
    </location>
</feature>
<dbReference type="InterPro" id="IPR020846">
    <property type="entry name" value="MFS_dom"/>
</dbReference>
<dbReference type="InterPro" id="IPR036259">
    <property type="entry name" value="MFS_trans_sf"/>
</dbReference>
<feature type="domain" description="Major facilitator superfamily (MFS) profile" evidence="9">
    <location>
        <begin position="19"/>
        <end position="475"/>
    </location>
</feature>
<dbReference type="RefSeq" id="WP_045807464.1">
    <property type="nucleotide sequence ID" value="NZ_JZCR01000019.1"/>
</dbReference>
<evidence type="ECO:0000256" key="1">
    <source>
        <dbReference type="ARBA" id="ARBA00004651"/>
    </source>
</evidence>
<dbReference type="EMBL" id="JZCR01000019">
    <property type="protein sequence ID" value="KJW12365.1"/>
    <property type="molecule type" value="Genomic_DNA"/>
</dbReference>
<evidence type="ECO:0000256" key="2">
    <source>
        <dbReference type="ARBA" id="ARBA00008537"/>
    </source>
</evidence>
<evidence type="ECO:0000256" key="5">
    <source>
        <dbReference type="ARBA" id="ARBA00022692"/>
    </source>
</evidence>
<dbReference type="PANTHER" id="PTHR42718">
    <property type="entry name" value="MAJOR FACILITATOR SUPERFAMILY MULTIDRUG TRANSPORTER MFSC"/>
    <property type="match status" value="1"/>
</dbReference>
<evidence type="ECO:0000313" key="10">
    <source>
        <dbReference type="EMBL" id="KJW12365.1"/>
    </source>
</evidence>
<proteinExistence type="inferred from homology"/>
<dbReference type="SUPFAM" id="SSF103473">
    <property type="entry name" value="MFS general substrate transporter"/>
    <property type="match status" value="1"/>
</dbReference>
<dbReference type="NCBIfam" id="TIGR00711">
    <property type="entry name" value="efflux_EmrB"/>
    <property type="match status" value="1"/>
</dbReference>
<feature type="transmembrane region" description="Helical" evidence="8">
    <location>
        <begin position="57"/>
        <end position="73"/>
    </location>
</feature>
<feature type="transmembrane region" description="Helical" evidence="8">
    <location>
        <begin position="362"/>
        <end position="383"/>
    </location>
</feature>
<dbReference type="GO" id="GO:0005886">
    <property type="term" value="C:plasma membrane"/>
    <property type="evidence" value="ECO:0007669"/>
    <property type="project" value="UniProtKB-SubCell"/>
</dbReference>
<evidence type="ECO:0000313" key="11">
    <source>
        <dbReference type="Proteomes" id="UP000033491"/>
    </source>
</evidence>
<evidence type="ECO:0000256" key="3">
    <source>
        <dbReference type="ARBA" id="ARBA00022448"/>
    </source>
</evidence>
<evidence type="ECO:0000256" key="4">
    <source>
        <dbReference type="ARBA" id="ARBA00022475"/>
    </source>
</evidence>
<evidence type="ECO:0000256" key="8">
    <source>
        <dbReference type="SAM" id="Phobius"/>
    </source>
</evidence>
<dbReference type="GO" id="GO:0022857">
    <property type="term" value="F:transmembrane transporter activity"/>
    <property type="evidence" value="ECO:0007669"/>
    <property type="project" value="InterPro"/>
</dbReference>
<feature type="transmembrane region" description="Helical" evidence="8">
    <location>
        <begin position="17"/>
        <end position="45"/>
    </location>
</feature>
<dbReference type="PANTHER" id="PTHR42718:SF9">
    <property type="entry name" value="MAJOR FACILITATOR SUPERFAMILY MULTIDRUG TRANSPORTER MFSC"/>
    <property type="match status" value="1"/>
</dbReference>
<dbReference type="PATRIC" id="fig|216463.3.peg.625"/>
<feature type="transmembrane region" description="Helical" evidence="8">
    <location>
        <begin position="173"/>
        <end position="194"/>
    </location>
</feature>
<reference evidence="10 11" key="1">
    <citation type="submission" date="2015-03" db="EMBL/GenBank/DDBJ databases">
        <authorList>
            <person name="Zheng J."/>
            <person name="Ganezle M."/>
        </authorList>
    </citation>
    <scope>NUCLEOTIDE SEQUENCE [LARGE SCALE GENOMIC DNA]</scope>
    <source>
        <strain evidence="10 11">LP38</strain>
    </source>
</reference>
<feature type="transmembrane region" description="Helical" evidence="8">
    <location>
        <begin position="445"/>
        <end position="472"/>
    </location>
</feature>
<comment type="caution">
    <text evidence="10">The sequence shown here is derived from an EMBL/GenBank/DDBJ whole genome shotgun (WGS) entry which is preliminary data.</text>
</comment>
<feature type="transmembrane region" description="Helical" evidence="8">
    <location>
        <begin position="404"/>
        <end position="425"/>
    </location>
</feature>
<sequence length="482" mass="51577">MPTTSLADDPTIQKHRWWILVAVCLFIFMSTLDASIVNIALPVISRDLAIPMNQAEWVVSIYLIIICALLLLFGKLGDTHGKVRIFKIGAVLFTLGSLLCGFSFGFPLLLTARALQAIGSAMTMSTSNGIITEVFPFHERGRALGTIGSFVALGSIAGPGIGGLILAHLSWGYIFWINVPIGIVAILVGQRILPKDLVAQPQTIDWWGAGLFAVVMVTVFTGIFVGQEIGFGRPLILALFAVGLLALVIFGYQEVHTADPILALSLFKNARFAVSVLCAFLIFVTNFFFNVIAPFYLENARGLPANYAGYALMTFPIVQVIVAPISGTISDKIGPELLTFIGLVLIAISQVGYMFASLTTPLWVFMGFIGLVGLGNGIFMAPNNSIVMSSVPTRSLGVAGGINALARELGMVIGISLATTVLFAAMSHSAGHSVTSYLPQHPQLFIHGMHVAFLVALVICLIATVITGLRLANRRRTARSAK</sequence>
<feature type="transmembrane region" description="Helical" evidence="8">
    <location>
        <begin position="231"/>
        <end position="252"/>
    </location>
</feature>
<dbReference type="CDD" id="cd17321">
    <property type="entry name" value="MFS_MMR_MDR_like"/>
    <property type="match status" value="1"/>
</dbReference>
<keyword evidence="4" id="KW-1003">Cell membrane</keyword>
<dbReference type="Proteomes" id="UP000033491">
    <property type="component" value="Unassembled WGS sequence"/>
</dbReference>
<dbReference type="STRING" id="216463.VC81_07570"/>
<name>A0A0F3RR60_9LACO</name>
<gene>
    <name evidence="10" type="ORF">VC81_07570</name>
</gene>
<keyword evidence="7 8" id="KW-0472">Membrane</keyword>
<dbReference type="OrthoDB" id="102502at2"/>